<feature type="transmembrane region" description="Helical" evidence="5">
    <location>
        <begin position="33"/>
        <end position="52"/>
    </location>
</feature>
<dbReference type="Proteomes" id="UP000075886">
    <property type="component" value="Unassembled WGS sequence"/>
</dbReference>
<evidence type="ECO:0000256" key="5">
    <source>
        <dbReference type="SAM" id="Phobius"/>
    </source>
</evidence>
<dbReference type="GO" id="GO:0022857">
    <property type="term" value="F:transmembrane transporter activity"/>
    <property type="evidence" value="ECO:0007669"/>
    <property type="project" value="InterPro"/>
</dbReference>
<evidence type="ECO:0000256" key="3">
    <source>
        <dbReference type="ARBA" id="ARBA00022989"/>
    </source>
</evidence>
<feature type="transmembrane region" description="Helical" evidence="5">
    <location>
        <begin position="441"/>
        <end position="460"/>
    </location>
</feature>
<keyword evidence="3 5" id="KW-1133">Transmembrane helix</keyword>
<accession>A0A182QUL1</accession>
<reference evidence="8" key="1">
    <citation type="submission" date="2014-01" db="EMBL/GenBank/DDBJ databases">
        <title>The Genome Sequence of Anopheles farauti FAR1 (V2).</title>
        <authorList>
            <consortium name="The Broad Institute Genomics Platform"/>
            <person name="Neafsey D.E."/>
            <person name="Besansky N."/>
            <person name="Howell P."/>
            <person name="Walton C."/>
            <person name="Young S.K."/>
            <person name="Zeng Q."/>
            <person name="Gargeya S."/>
            <person name="Fitzgerald M."/>
            <person name="Haas B."/>
            <person name="Abouelleil A."/>
            <person name="Allen A.W."/>
            <person name="Alvarado L."/>
            <person name="Arachchi H.M."/>
            <person name="Berlin A.M."/>
            <person name="Chapman S.B."/>
            <person name="Gainer-Dewar J."/>
            <person name="Goldberg J."/>
            <person name="Griggs A."/>
            <person name="Gujja S."/>
            <person name="Hansen M."/>
            <person name="Howarth C."/>
            <person name="Imamovic A."/>
            <person name="Ireland A."/>
            <person name="Larimer J."/>
            <person name="McCowan C."/>
            <person name="Murphy C."/>
            <person name="Pearson M."/>
            <person name="Poon T.W."/>
            <person name="Priest M."/>
            <person name="Roberts A."/>
            <person name="Saif S."/>
            <person name="Shea T."/>
            <person name="Sisk P."/>
            <person name="Sykes S."/>
            <person name="Wortman J."/>
            <person name="Nusbaum C."/>
            <person name="Birren B."/>
        </authorList>
    </citation>
    <scope>NUCLEOTIDE SEQUENCE [LARGE SCALE GENOMIC DNA]</scope>
    <source>
        <strain evidence="8">FAR1</strain>
    </source>
</reference>
<reference evidence="7" key="2">
    <citation type="submission" date="2020-05" db="UniProtKB">
        <authorList>
            <consortium name="EnsemblMetazoa"/>
        </authorList>
    </citation>
    <scope>IDENTIFICATION</scope>
    <source>
        <strain evidence="7">FAR1</strain>
    </source>
</reference>
<feature type="transmembrane region" description="Helical" evidence="5">
    <location>
        <begin position="385"/>
        <end position="406"/>
    </location>
</feature>
<feature type="domain" description="Major facilitator superfamily (MFS) profile" evidence="6">
    <location>
        <begin position="108"/>
        <end position="525"/>
    </location>
</feature>
<evidence type="ECO:0000313" key="7">
    <source>
        <dbReference type="EnsemblMetazoa" id="AFAF017180-PA"/>
    </source>
</evidence>
<dbReference type="InterPro" id="IPR005828">
    <property type="entry name" value="MFS_sugar_transport-like"/>
</dbReference>
<evidence type="ECO:0000259" key="6">
    <source>
        <dbReference type="PROSITE" id="PS50850"/>
    </source>
</evidence>
<dbReference type="PROSITE" id="PS00216">
    <property type="entry name" value="SUGAR_TRANSPORT_1"/>
    <property type="match status" value="1"/>
</dbReference>
<feature type="transmembrane region" description="Helical" evidence="5">
    <location>
        <begin position="415"/>
        <end position="435"/>
    </location>
</feature>
<keyword evidence="4 5" id="KW-0472">Membrane</keyword>
<organism evidence="7 8">
    <name type="scientific">Anopheles farauti</name>
    <dbReference type="NCBI Taxonomy" id="69004"/>
    <lineage>
        <taxon>Eukaryota</taxon>
        <taxon>Metazoa</taxon>
        <taxon>Ecdysozoa</taxon>
        <taxon>Arthropoda</taxon>
        <taxon>Hexapoda</taxon>
        <taxon>Insecta</taxon>
        <taxon>Pterygota</taxon>
        <taxon>Neoptera</taxon>
        <taxon>Endopterygota</taxon>
        <taxon>Diptera</taxon>
        <taxon>Nematocera</taxon>
        <taxon>Culicoidea</taxon>
        <taxon>Culicidae</taxon>
        <taxon>Anophelinae</taxon>
        <taxon>Anopheles</taxon>
    </lineage>
</organism>
<feature type="transmembrane region" description="Helical" evidence="5">
    <location>
        <begin position="177"/>
        <end position="195"/>
    </location>
</feature>
<feature type="transmembrane region" description="Helical" evidence="5">
    <location>
        <begin position="264"/>
        <end position="283"/>
    </location>
</feature>
<evidence type="ECO:0000256" key="1">
    <source>
        <dbReference type="ARBA" id="ARBA00004141"/>
    </source>
</evidence>
<dbReference type="InterPro" id="IPR020846">
    <property type="entry name" value="MFS_dom"/>
</dbReference>
<keyword evidence="2 5" id="KW-0812">Transmembrane</keyword>
<name>A0A182QUL1_9DIPT</name>
<evidence type="ECO:0000256" key="4">
    <source>
        <dbReference type="ARBA" id="ARBA00023136"/>
    </source>
</evidence>
<feature type="transmembrane region" description="Helical" evidence="5">
    <location>
        <begin position="352"/>
        <end position="373"/>
    </location>
</feature>
<dbReference type="InterPro" id="IPR005829">
    <property type="entry name" value="Sugar_transporter_CS"/>
</dbReference>
<dbReference type="STRING" id="69004.A0A182QUL1"/>
<comment type="subcellular location">
    <subcellularLocation>
        <location evidence="1">Membrane</location>
        <topology evidence="1">Multi-pass membrane protein</topology>
    </subcellularLocation>
</comment>
<dbReference type="InterPro" id="IPR036259">
    <property type="entry name" value="MFS_trans_sf"/>
</dbReference>
<protein>
    <recommendedName>
        <fullName evidence="6">Major facilitator superfamily (MFS) profile domain-containing protein</fullName>
    </recommendedName>
</protein>
<dbReference type="PANTHER" id="PTHR24064">
    <property type="entry name" value="SOLUTE CARRIER FAMILY 22 MEMBER"/>
    <property type="match status" value="1"/>
</dbReference>
<evidence type="ECO:0000256" key="2">
    <source>
        <dbReference type="ARBA" id="ARBA00022692"/>
    </source>
</evidence>
<dbReference type="CDD" id="cd17317">
    <property type="entry name" value="MFS_SLC22"/>
    <property type="match status" value="1"/>
</dbReference>
<dbReference type="Pfam" id="PF00083">
    <property type="entry name" value="Sugar_tr"/>
    <property type="match status" value="1"/>
</dbReference>
<dbReference type="AlphaFoldDB" id="A0A182QUL1"/>
<dbReference type="VEuPathDB" id="VectorBase:AFAF017180"/>
<feature type="transmembrane region" description="Helical" evidence="5">
    <location>
        <begin position="207"/>
        <end position="227"/>
    </location>
</feature>
<dbReference type="EMBL" id="AXCN02001021">
    <property type="status" value="NOT_ANNOTATED_CDS"/>
    <property type="molecule type" value="Genomic_DNA"/>
</dbReference>
<feature type="transmembrane region" description="Helical" evidence="5">
    <location>
        <begin position="239"/>
        <end position="258"/>
    </location>
</feature>
<sequence>MLSSTMSHSEEDVDLDGVLNDIGQFGFFQMRQYGLMVLPIIFNALFTLSYIFTAGNLVYRCLVPECEQSGTDVYHPLWLNQSIQFDNDERCQRFQHIAHNNTLIEEECNSESFNSSAIIPCDRFVFQSDENTIVREFNITCAQNDWKITLVGTMNNVGQFVALPIAGYLSDRYGRRWILLVSVAGSSLFGLIRSFATSYEMFLAMEFLDPVVGSTMYTTAFILALELVGPKMRVTGNNIISCGFSFAEALLGLLAMYFRDWRVLLRILYIPGFLSLPLLYTTAESVRWLLSKNRKEEAFKILKKAAHLNGKSLPQATLDSFNDTDNSSSTQKSLDSKNYTYLVREAFSNPGLVLRVINCSFCWLTNTMVYFGLSLNSVSLSGDKYLNFILVSLIELPGFFLMQLILDRFGRKKTLFTTLVLSGLFCIISVFTADIPALKLILFLLSKLSITMSFGTLYIYTVEIFPTNLRQSLLSTCSMFGRIGSMVAPQTPLLAKFWTPLPMVLFGFLGISSGVAVLQFPETLNNELPNTLDEAMNMRENDIIPSSNDR</sequence>
<dbReference type="PROSITE" id="PS50850">
    <property type="entry name" value="MFS"/>
    <property type="match status" value="1"/>
</dbReference>
<evidence type="ECO:0000313" key="8">
    <source>
        <dbReference type="Proteomes" id="UP000075886"/>
    </source>
</evidence>
<dbReference type="GO" id="GO:0016020">
    <property type="term" value="C:membrane"/>
    <property type="evidence" value="ECO:0007669"/>
    <property type="project" value="UniProtKB-SubCell"/>
</dbReference>
<dbReference type="SUPFAM" id="SSF103473">
    <property type="entry name" value="MFS general substrate transporter"/>
    <property type="match status" value="1"/>
</dbReference>
<keyword evidence="8" id="KW-1185">Reference proteome</keyword>
<proteinExistence type="predicted"/>
<dbReference type="EnsemblMetazoa" id="AFAF017180-RA">
    <property type="protein sequence ID" value="AFAF017180-PA"/>
    <property type="gene ID" value="AFAF017180"/>
</dbReference>
<dbReference type="Gene3D" id="1.20.1250.20">
    <property type="entry name" value="MFS general substrate transporter like domains"/>
    <property type="match status" value="1"/>
</dbReference>